<comment type="catalytic activity">
    <reaction evidence="6 8">
        <text>a 2'-deoxyadenosine in DNA + S-adenosyl-L-methionine = an N(6)-methyl-2'-deoxyadenosine in DNA + S-adenosyl-L-homocysteine + H(+)</text>
        <dbReference type="Rhea" id="RHEA:15197"/>
        <dbReference type="Rhea" id="RHEA-COMP:12418"/>
        <dbReference type="Rhea" id="RHEA-COMP:12419"/>
        <dbReference type="ChEBI" id="CHEBI:15378"/>
        <dbReference type="ChEBI" id="CHEBI:57856"/>
        <dbReference type="ChEBI" id="CHEBI:59789"/>
        <dbReference type="ChEBI" id="CHEBI:90615"/>
        <dbReference type="ChEBI" id="CHEBI:90616"/>
        <dbReference type="EC" id="2.1.1.72"/>
    </reaction>
</comment>
<feature type="binding site" evidence="7">
    <location>
        <position position="14"/>
    </location>
    <ligand>
        <name>S-adenosyl-L-methionine</name>
        <dbReference type="ChEBI" id="CHEBI:59789"/>
    </ligand>
</feature>
<dbReference type="GO" id="GO:0009007">
    <property type="term" value="F:site-specific DNA-methyltransferase (adenine-specific) activity"/>
    <property type="evidence" value="ECO:0007669"/>
    <property type="project" value="UniProtKB-UniRule"/>
</dbReference>
<comment type="similarity">
    <text evidence="1 8">Belongs to the N(4)/N(6)-methyltransferase family.</text>
</comment>
<keyword evidence="5 8" id="KW-0949">S-adenosyl-L-methionine</keyword>
<evidence type="ECO:0000256" key="2">
    <source>
        <dbReference type="ARBA" id="ARBA00011900"/>
    </source>
</evidence>
<reference evidence="9 10" key="1">
    <citation type="submission" date="2019-02" db="EMBL/GenBank/DDBJ databases">
        <title>Ureibacillus thermophilus.</title>
        <authorList>
            <person name="Sunny J.S."/>
            <person name="Natarajan A."/>
            <person name="Saleena L.M."/>
        </authorList>
    </citation>
    <scope>NUCLEOTIDE SEQUENCE [LARGE SCALE GENOMIC DNA]</scope>
    <source>
        <strain evidence="9 10">LM102</strain>
    </source>
</reference>
<dbReference type="Proteomes" id="UP000291151">
    <property type="component" value="Chromosome"/>
</dbReference>
<evidence type="ECO:0000313" key="10">
    <source>
        <dbReference type="Proteomes" id="UP000291151"/>
    </source>
</evidence>
<dbReference type="Gene3D" id="1.10.1020.10">
    <property type="entry name" value="Adenine-specific Methyltransferase, Domain 2"/>
    <property type="match status" value="1"/>
</dbReference>
<dbReference type="EMBL" id="CP036528">
    <property type="protein sequence ID" value="QBK25075.1"/>
    <property type="molecule type" value="Genomic_DNA"/>
</dbReference>
<dbReference type="GO" id="GO:0032259">
    <property type="term" value="P:methylation"/>
    <property type="evidence" value="ECO:0007669"/>
    <property type="project" value="UniProtKB-KW"/>
</dbReference>
<dbReference type="GO" id="GO:0006298">
    <property type="term" value="P:mismatch repair"/>
    <property type="evidence" value="ECO:0007669"/>
    <property type="project" value="TreeGrafter"/>
</dbReference>
<evidence type="ECO:0000313" key="9">
    <source>
        <dbReference type="EMBL" id="QBK25075.1"/>
    </source>
</evidence>
<dbReference type="KEGG" id="uth:DKZ56_03915"/>
<feature type="binding site" evidence="7">
    <location>
        <position position="187"/>
    </location>
    <ligand>
        <name>S-adenosyl-L-methionine</name>
        <dbReference type="ChEBI" id="CHEBI:59789"/>
    </ligand>
</feature>
<dbReference type="RefSeq" id="WP_208651427.1">
    <property type="nucleotide sequence ID" value="NZ_CP036528.1"/>
</dbReference>
<dbReference type="InterPro" id="IPR012327">
    <property type="entry name" value="MeTrfase_D12"/>
</dbReference>
<evidence type="ECO:0000256" key="1">
    <source>
        <dbReference type="ARBA" id="ARBA00006594"/>
    </source>
</evidence>
<evidence type="ECO:0000256" key="7">
    <source>
        <dbReference type="PIRSR" id="PIRSR000398-1"/>
    </source>
</evidence>
<proteinExistence type="inferred from homology"/>
<keyword evidence="10" id="KW-1185">Reference proteome</keyword>
<dbReference type="PIRSF" id="PIRSF000398">
    <property type="entry name" value="M_m6A_EcoRV"/>
    <property type="match status" value="1"/>
</dbReference>
<dbReference type="InterPro" id="IPR012263">
    <property type="entry name" value="M_m6A_EcoRV"/>
</dbReference>
<feature type="binding site" evidence="7">
    <location>
        <position position="10"/>
    </location>
    <ligand>
        <name>S-adenosyl-L-methionine</name>
        <dbReference type="ChEBI" id="CHEBI:59789"/>
    </ligand>
</feature>
<name>A0A4P6URF2_9BACL</name>
<dbReference type="GO" id="GO:0009307">
    <property type="term" value="P:DNA restriction-modification system"/>
    <property type="evidence" value="ECO:0007669"/>
    <property type="project" value="InterPro"/>
</dbReference>
<dbReference type="GO" id="GO:1904047">
    <property type="term" value="F:S-adenosyl-L-methionine binding"/>
    <property type="evidence" value="ECO:0007669"/>
    <property type="project" value="TreeGrafter"/>
</dbReference>
<dbReference type="GO" id="GO:0043565">
    <property type="term" value="F:sequence-specific DNA binding"/>
    <property type="evidence" value="ECO:0007669"/>
    <property type="project" value="TreeGrafter"/>
</dbReference>
<dbReference type="PROSITE" id="PS00092">
    <property type="entry name" value="N6_MTASE"/>
    <property type="match status" value="1"/>
</dbReference>
<dbReference type="PANTHER" id="PTHR30481">
    <property type="entry name" value="DNA ADENINE METHYLASE"/>
    <property type="match status" value="1"/>
</dbReference>
<evidence type="ECO:0000256" key="5">
    <source>
        <dbReference type="ARBA" id="ARBA00022691"/>
    </source>
</evidence>
<keyword evidence="4 8" id="KW-0808">Transferase</keyword>
<dbReference type="SUPFAM" id="SSF53335">
    <property type="entry name" value="S-adenosyl-L-methionine-dependent methyltransferases"/>
    <property type="match status" value="1"/>
</dbReference>
<keyword evidence="3 8" id="KW-0489">Methyltransferase</keyword>
<dbReference type="InterPro" id="IPR029063">
    <property type="entry name" value="SAM-dependent_MTases_sf"/>
</dbReference>
<evidence type="ECO:0000256" key="8">
    <source>
        <dbReference type="RuleBase" id="RU361257"/>
    </source>
</evidence>
<evidence type="ECO:0000256" key="3">
    <source>
        <dbReference type="ARBA" id="ARBA00022603"/>
    </source>
</evidence>
<dbReference type="Gene3D" id="3.40.50.150">
    <property type="entry name" value="Vaccinia Virus protein VP39"/>
    <property type="match status" value="1"/>
</dbReference>
<protein>
    <recommendedName>
        <fullName evidence="2 8">Site-specific DNA-methyltransferase (adenine-specific)</fullName>
        <ecNumber evidence="2 8">2.1.1.72</ecNumber>
    </recommendedName>
</protein>
<dbReference type="NCBIfam" id="TIGR00571">
    <property type="entry name" value="dam"/>
    <property type="match status" value="1"/>
</dbReference>
<dbReference type="PRINTS" id="PR00505">
    <property type="entry name" value="D12N6MTFRASE"/>
</dbReference>
<dbReference type="InterPro" id="IPR023095">
    <property type="entry name" value="Ade_MeTrfase_dom_2"/>
</dbReference>
<dbReference type="Pfam" id="PF02086">
    <property type="entry name" value="MethyltransfD12"/>
    <property type="match status" value="1"/>
</dbReference>
<dbReference type="REBASE" id="303654">
    <property type="entry name" value="M1.UthLM102ORF3915P"/>
</dbReference>
<gene>
    <name evidence="9" type="ORF">DKZ56_03915</name>
</gene>
<sequence>MDNVQPFLKWAGGKRQLLPEIRKYYPEKYNTYYEPFVGAGAVLFDLKPTNAVINDTNEELINVYKVIKDREKLELLINDLNAHKNDPDYYYYIRNLDREEAYKNLQDYKKASRFIYLNKTCFNGLYRVNSKGQFNVPFGKYKNPDYVNEAVLRSVHDFLNNNTIEILNQDFEAAVENASYGDFVYFDPPYHPISKTSSFTSYTDNGFSESDQKRLRDTFNRLYDKGCYVLLSNSNTEFIHDIYSEIKGIQIIKVGANRSINSKADKRGKIEEVLIIGDGRKKDKERQSLGGVIPKIQYT</sequence>
<organism evidence="9 10">
    <name type="scientific">Ureibacillus thermophilus</name>
    <dbReference type="NCBI Taxonomy" id="367743"/>
    <lineage>
        <taxon>Bacteria</taxon>
        <taxon>Bacillati</taxon>
        <taxon>Bacillota</taxon>
        <taxon>Bacilli</taxon>
        <taxon>Bacillales</taxon>
        <taxon>Caryophanaceae</taxon>
        <taxon>Ureibacillus</taxon>
    </lineage>
</organism>
<dbReference type="AlphaFoldDB" id="A0A4P6URF2"/>
<dbReference type="EC" id="2.1.1.72" evidence="2 8"/>
<dbReference type="InterPro" id="IPR002052">
    <property type="entry name" value="DNA_methylase_N6_adenine_CS"/>
</dbReference>
<dbReference type="PANTHER" id="PTHR30481:SF3">
    <property type="entry name" value="DNA ADENINE METHYLASE"/>
    <property type="match status" value="1"/>
</dbReference>
<evidence type="ECO:0000256" key="6">
    <source>
        <dbReference type="ARBA" id="ARBA00047942"/>
    </source>
</evidence>
<accession>A0A4P6URF2</accession>
<feature type="binding site" evidence="7">
    <location>
        <position position="55"/>
    </location>
    <ligand>
        <name>S-adenosyl-L-methionine</name>
        <dbReference type="ChEBI" id="CHEBI:59789"/>
    </ligand>
</feature>
<evidence type="ECO:0000256" key="4">
    <source>
        <dbReference type="ARBA" id="ARBA00022679"/>
    </source>
</evidence>